<dbReference type="AlphaFoldDB" id="A0A2W5MZT5"/>
<protein>
    <submittedName>
        <fullName evidence="1">Uncharacterized protein</fullName>
    </submittedName>
</protein>
<dbReference type="Proteomes" id="UP000249417">
    <property type="component" value="Unassembled WGS sequence"/>
</dbReference>
<accession>A0A2W5MZT5</accession>
<sequence>MMKFKANDNTAQEKHITSLIKSACGKSGINMPLGYSTAVRKEEAFIILENEKSYQAIRIVASPDTIEEERKMFEETGRYESVTVTKRVG</sequence>
<name>A0A2W5MZT5_9BACT</name>
<dbReference type="EMBL" id="QFQB01000028">
    <property type="protein sequence ID" value="PZQ46334.1"/>
    <property type="molecule type" value="Genomic_DNA"/>
</dbReference>
<organism evidence="1 2">
    <name type="scientific">Micavibrio aeruginosavorus</name>
    <dbReference type="NCBI Taxonomy" id="349221"/>
    <lineage>
        <taxon>Bacteria</taxon>
        <taxon>Pseudomonadati</taxon>
        <taxon>Bdellovibrionota</taxon>
        <taxon>Bdellovibrionia</taxon>
        <taxon>Bdellovibrionales</taxon>
        <taxon>Pseudobdellovibrionaceae</taxon>
        <taxon>Micavibrio</taxon>
    </lineage>
</organism>
<evidence type="ECO:0000313" key="2">
    <source>
        <dbReference type="Proteomes" id="UP000249417"/>
    </source>
</evidence>
<evidence type="ECO:0000313" key="1">
    <source>
        <dbReference type="EMBL" id="PZQ46334.1"/>
    </source>
</evidence>
<comment type="caution">
    <text evidence="1">The sequence shown here is derived from an EMBL/GenBank/DDBJ whole genome shotgun (WGS) entry which is preliminary data.</text>
</comment>
<gene>
    <name evidence="1" type="ORF">DI551_05310</name>
</gene>
<proteinExistence type="predicted"/>
<reference evidence="1 2" key="1">
    <citation type="submission" date="2017-08" db="EMBL/GenBank/DDBJ databases">
        <title>Infants hospitalized years apart are colonized by the same room-sourced microbial strains.</title>
        <authorList>
            <person name="Brooks B."/>
            <person name="Olm M.R."/>
            <person name="Firek B.A."/>
            <person name="Baker R."/>
            <person name="Thomas B.C."/>
            <person name="Morowitz M.J."/>
            <person name="Banfield J.F."/>
        </authorList>
    </citation>
    <scope>NUCLEOTIDE SEQUENCE [LARGE SCALE GENOMIC DNA]</scope>
    <source>
        <strain evidence="1">S2_005_002_R2_29</strain>
    </source>
</reference>